<proteinExistence type="predicted"/>
<name>A0ABR2YPJ2_9CHLO</name>
<keyword evidence="3" id="KW-1185">Reference proteome</keyword>
<evidence type="ECO:0000313" key="2">
    <source>
        <dbReference type="EMBL" id="KAK9908899.1"/>
    </source>
</evidence>
<dbReference type="PANTHER" id="PTHR47176:SF1">
    <property type="entry name" value="OS04G0577500 PROTEIN"/>
    <property type="match status" value="1"/>
</dbReference>
<accession>A0ABR2YPJ2</accession>
<dbReference type="SUPFAM" id="SSF51556">
    <property type="entry name" value="Metallo-dependent hydrolases"/>
    <property type="match status" value="1"/>
</dbReference>
<comment type="caution">
    <text evidence="2">The sequence shown here is derived from an EMBL/GenBank/DDBJ whole genome shotgun (WGS) entry which is preliminary data.</text>
</comment>
<dbReference type="InterPro" id="IPR032466">
    <property type="entry name" value="Metal_Hydrolase"/>
</dbReference>
<sequence>MIQDPRLAHCIERVIQEATRLGVERFSCNGCCESDWTQVKELSEKYENIVPNFGLHPWWVHERSKSWLEVLRDLLLSSPHAGLGEVGQLQNPRMRSARRPHTAPVRQETSSNAERDSVGSAALGD</sequence>
<dbReference type="InterPro" id="IPR001130">
    <property type="entry name" value="TatD-like"/>
</dbReference>
<dbReference type="Pfam" id="PF01026">
    <property type="entry name" value="TatD_DNase"/>
    <property type="match status" value="1"/>
</dbReference>
<feature type="region of interest" description="Disordered" evidence="1">
    <location>
        <begin position="84"/>
        <end position="125"/>
    </location>
</feature>
<reference evidence="2 3" key="1">
    <citation type="journal article" date="2024" name="Nat. Commun.">
        <title>Phylogenomics reveals the evolutionary origins of lichenization in chlorophyte algae.</title>
        <authorList>
            <person name="Puginier C."/>
            <person name="Libourel C."/>
            <person name="Otte J."/>
            <person name="Skaloud P."/>
            <person name="Haon M."/>
            <person name="Grisel S."/>
            <person name="Petersen M."/>
            <person name="Berrin J.G."/>
            <person name="Delaux P.M."/>
            <person name="Dal Grande F."/>
            <person name="Keller J."/>
        </authorList>
    </citation>
    <scope>NUCLEOTIDE SEQUENCE [LARGE SCALE GENOMIC DNA]</scope>
    <source>
        <strain evidence="2 3">SAG 216-7</strain>
    </source>
</reference>
<organism evidence="2 3">
    <name type="scientific">Coccomyxa subellipsoidea</name>
    <dbReference type="NCBI Taxonomy" id="248742"/>
    <lineage>
        <taxon>Eukaryota</taxon>
        <taxon>Viridiplantae</taxon>
        <taxon>Chlorophyta</taxon>
        <taxon>core chlorophytes</taxon>
        <taxon>Trebouxiophyceae</taxon>
        <taxon>Trebouxiophyceae incertae sedis</taxon>
        <taxon>Coccomyxaceae</taxon>
        <taxon>Coccomyxa</taxon>
    </lineage>
</organism>
<dbReference type="PANTHER" id="PTHR47176">
    <property type="entry name" value="OSJNBA0020J04.13 PROTEIN"/>
    <property type="match status" value="1"/>
</dbReference>
<protein>
    <submittedName>
        <fullName evidence="2">Uncharacterized protein</fullName>
    </submittedName>
</protein>
<gene>
    <name evidence="2" type="ORF">WJX75_004409</name>
</gene>
<dbReference type="Proteomes" id="UP001491310">
    <property type="component" value="Unassembled WGS sequence"/>
</dbReference>
<evidence type="ECO:0000256" key="1">
    <source>
        <dbReference type="SAM" id="MobiDB-lite"/>
    </source>
</evidence>
<dbReference type="EMBL" id="JALJOT010000007">
    <property type="protein sequence ID" value="KAK9908899.1"/>
    <property type="molecule type" value="Genomic_DNA"/>
</dbReference>
<evidence type="ECO:0000313" key="3">
    <source>
        <dbReference type="Proteomes" id="UP001491310"/>
    </source>
</evidence>
<dbReference type="Gene3D" id="3.20.20.140">
    <property type="entry name" value="Metal-dependent hydrolases"/>
    <property type="match status" value="1"/>
</dbReference>